<dbReference type="PANTHER" id="PTHR14741">
    <property type="entry name" value="S-ADENOSYLMETHIONINE-DEPENDENT METHYLTRANSFERASE RELATED"/>
    <property type="match status" value="1"/>
</dbReference>
<proteinExistence type="inferred from homology"/>
<dbReference type="Proteomes" id="UP001497600">
    <property type="component" value="Chromosome B"/>
</dbReference>
<evidence type="ECO:0000256" key="6">
    <source>
        <dbReference type="ARBA" id="ARBA00049075"/>
    </source>
</evidence>
<comment type="catalytic activity">
    <reaction evidence="6">
        <text>a 5'-end (N(7)-methyl 5'-triphosphoguanosine)-ribonucleoside in snRNA + S-adenosyl-L-methionine = a 5'-end (N(2),N(7)-dimethyl 5'-triphosphoguanosine)-ribonucleoside in snRNA + S-adenosyl-L-homocysteine + H(+)</text>
        <dbReference type="Rhea" id="RHEA:78471"/>
        <dbReference type="Rhea" id="RHEA-COMP:19085"/>
        <dbReference type="Rhea" id="RHEA-COMP:19087"/>
        <dbReference type="ChEBI" id="CHEBI:15378"/>
        <dbReference type="ChEBI" id="CHEBI:57856"/>
        <dbReference type="ChEBI" id="CHEBI:59789"/>
        <dbReference type="ChEBI" id="CHEBI:156461"/>
        <dbReference type="ChEBI" id="CHEBI:172880"/>
    </reaction>
    <physiologicalReaction direction="left-to-right" evidence="6">
        <dbReference type="Rhea" id="RHEA:78472"/>
    </physiologicalReaction>
</comment>
<sequence>MTIDDFEIETGAELLMHTYETLPDNCKKYWKRRYALFSKFDDGIYMTSELWFSVTPEDVASFTAKLIHELIPEAEDVLDVCCGGGGNSIQFANLFRTVGAIDINQLNLDCTAHNAGIYGVQDNIWLHRGDWNEMATPTIGPLNTSWIPQEVLDNQIQRGNSKPFDCAFSSPPWGGPQYNESEFFDLYAMEPFSVLHFARQLKRYSDNFIMYLPRNSDLDQLREVTRIVNGDDAKCRILYIQSYGRRVALLALWGPQLTSGDIDYSKIFPEDAEESEFSVDTL</sequence>
<evidence type="ECO:0000256" key="7">
    <source>
        <dbReference type="ARBA" id="ARBA00049790"/>
    </source>
</evidence>
<dbReference type="InterPro" id="IPR019012">
    <property type="entry name" value="RNA_cap_Gua-N2-MeTrfase"/>
</dbReference>
<dbReference type="PANTHER" id="PTHR14741:SF32">
    <property type="entry name" value="TRIMETHYLGUANOSINE SYNTHASE"/>
    <property type="match status" value="1"/>
</dbReference>
<keyword evidence="9" id="KW-1185">Reference proteome</keyword>
<name>A0ABP0EAY2_9ASCO</name>
<dbReference type="EMBL" id="OZ004254">
    <property type="protein sequence ID" value="CAK7896894.1"/>
    <property type="molecule type" value="Genomic_DNA"/>
</dbReference>
<dbReference type="SUPFAM" id="SSF53335">
    <property type="entry name" value="S-adenosyl-L-methionine-dependent methyltransferases"/>
    <property type="match status" value="1"/>
</dbReference>
<comment type="catalytic activity">
    <reaction evidence="4">
        <text>a 5'-end (N(7)-methyl 5'-triphosphoguanosine)-ribonucleoside in snoRNA + S-adenosyl-L-methionine = a 5'-end (N(2),N(7)-dimethyl 5'-triphosphoguanosine)-ribonucleoside in snoRNA + S-adenosyl-L-homocysteine + H(+)</text>
        <dbReference type="Rhea" id="RHEA:78475"/>
        <dbReference type="Rhea" id="RHEA-COMP:19086"/>
        <dbReference type="Rhea" id="RHEA-COMP:19088"/>
        <dbReference type="ChEBI" id="CHEBI:15378"/>
        <dbReference type="ChEBI" id="CHEBI:57856"/>
        <dbReference type="ChEBI" id="CHEBI:59789"/>
        <dbReference type="ChEBI" id="CHEBI:156461"/>
        <dbReference type="ChEBI" id="CHEBI:172880"/>
    </reaction>
    <physiologicalReaction direction="left-to-right" evidence="4">
        <dbReference type="Rhea" id="RHEA:78476"/>
    </physiologicalReaction>
</comment>
<gene>
    <name evidence="8" type="primary">TGS1</name>
    <name evidence="8" type="ORF">CAAN4_B07294</name>
</gene>
<comment type="similarity">
    <text evidence="2">Belongs to the methyltransferase superfamily. Trimethylguanosine synthase family.</text>
</comment>
<protein>
    <recommendedName>
        <fullName evidence="1">Trimethylguanosine synthase</fullName>
    </recommendedName>
    <alternativeName>
        <fullName evidence="7">Cap-specific guanine-N(2) methyltransferase</fullName>
    </alternativeName>
</protein>
<evidence type="ECO:0000313" key="8">
    <source>
        <dbReference type="EMBL" id="CAK7896894.1"/>
    </source>
</evidence>
<dbReference type="Pfam" id="PF09445">
    <property type="entry name" value="Methyltransf_15"/>
    <property type="match status" value="1"/>
</dbReference>
<evidence type="ECO:0000256" key="2">
    <source>
        <dbReference type="ARBA" id="ARBA00025783"/>
    </source>
</evidence>
<comment type="catalytic activity">
    <reaction evidence="5">
        <text>a 5'-end (N(2),N(7)-dimethyl 5'-triphosphoguanosine)-ribonucleoside in snRNA + S-adenosyl-L-methionine = a 5'-end (N(2),N(2),N(7)-trimethyl 5'-triphosphoguanosine)-ribonucleoside in snRNA + S-adenosyl-L-homocysteine + H(+)</text>
        <dbReference type="Rhea" id="RHEA:78479"/>
        <dbReference type="Rhea" id="RHEA-COMP:19087"/>
        <dbReference type="Rhea" id="RHEA-COMP:19089"/>
        <dbReference type="ChEBI" id="CHEBI:15378"/>
        <dbReference type="ChEBI" id="CHEBI:57856"/>
        <dbReference type="ChEBI" id="CHEBI:59789"/>
        <dbReference type="ChEBI" id="CHEBI:167623"/>
        <dbReference type="ChEBI" id="CHEBI:172880"/>
    </reaction>
    <physiologicalReaction direction="left-to-right" evidence="5">
        <dbReference type="Rhea" id="RHEA:78480"/>
    </physiologicalReaction>
</comment>
<dbReference type="CDD" id="cd02440">
    <property type="entry name" value="AdoMet_MTases"/>
    <property type="match status" value="1"/>
</dbReference>
<evidence type="ECO:0000256" key="5">
    <source>
        <dbReference type="ARBA" id="ARBA00048763"/>
    </source>
</evidence>
<evidence type="ECO:0000313" key="9">
    <source>
        <dbReference type="Proteomes" id="UP001497600"/>
    </source>
</evidence>
<accession>A0ABP0EAY2</accession>
<evidence type="ECO:0000256" key="4">
    <source>
        <dbReference type="ARBA" id="ARBA00048740"/>
    </source>
</evidence>
<dbReference type="Gene3D" id="3.40.50.150">
    <property type="entry name" value="Vaccinia Virus protein VP39"/>
    <property type="match status" value="1"/>
</dbReference>
<organism evidence="8 9">
    <name type="scientific">[Candida] anglica</name>
    <dbReference type="NCBI Taxonomy" id="148631"/>
    <lineage>
        <taxon>Eukaryota</taxon>
        <taxon>Fungi</taxon>
        <taxon>Dikarya</taxon>
        <taxon>Ascomycota</taxon>
        <taxon>Saccharomycotina</taxon>
        <taxon>Pichiomycetes</taxon>
        <taxon>Debaryomycetaceae</taxon>
        <taxon>Kurtzmaniella</taxon>
    </lineage>
</organism>
<dbReference type="InterPro" id="IPR029063">
    <property type="entry name" value="SAM-dependent_MTases_sf"/>
</dbReference>
<evidence type="ECO:0000256" key="1">
    <source>
        <dbReference type="ARBA" id="ARBA00018517"/>
    </source>
</evidence>
<comment type="catalytic activity">
    <reaction evidence="3">
        <text>a 5'-end (N(2),N(7)-dimethyl 5'-triphosphoguanosine)-ribonucleoside in snoRNA + S-adenosyl-L-methionine = a 5'-end (N(2),N(2),N(7)-trimethyl 5'-triphosphoguanosine)-ribonucleoside in snoRNA + S-adenosyl-L-homocysteine + H(+)</text>
        <dbReference type="Rhea" id="RHEA:78507"/>
        <dbReference type="Rhea" id="RHEA-COMP:19088"/>
        <dbReference type="Rhea" id="RHEA-COMP:19090"/>
        <dbReference type="ChEBI" id="CHEBI:15378"/>
        <dbReference type="ChEBI" id="CHEBI:57856"/>
        <dbReference type="ChEBI" id="CHEBI:59789"/>
        <dbReference type="ChEBI" id="CHEBI:167623"/>
        <dbReference type="ChEBI" id="CHEBI:172880"/>
    </reaction>
    <physiologicalReaction direction="left-to-right" evidence="3">
        <dbReference type="Rhea" id="RHEA:78508"/>
    </physiologicalReaction>
</comment>
<reference evidence="8 9" key="1">
    <citation type="submission" date="2024-01" db="EMBL/GenBank/DDBJ databases">
        <authorList>
            <consortium name="Genoscope - CEA"/>
            <person name="William W."/>
        </authorList>
    </citation>
    <scope>NUCLEOTIDE SEQUENCE [LARGE SCALE GENOMIC DNA]</scope>
    <source>
        <strain evidence="8 9">29B2s-10</strain>
    </source>
</reference>
<evidence type="ECO:0000256" key="3">
    <source>
        <dbReference type="ARBA" id="ARBA00047418"/>
    </source>
</evidence>